<dbReference type="RefSeq" id="XP_073556239.1">
    <property type="nucleotide sequence ID" value="XM_073705321.1"/>
</dbReference>
<sequence length="986" mass="110743">MKSFSIQLYCVFCRNELPFKETCEDCSDWECDVIGLANIASDVESCSRVHVFQTDLSGKRNRSDAQRAFFEFLAKAPQLRTHGEIHVTSEKGHKETLKGIMNPYEWDKLNVEQPFLLAHACCWEFARKSSQKTNLNFTRCQFYRLMRQLHHIIPRKLQAGNEQWRLASLSHQAAWCHSLTLSVDIASSDSSGSSNHPGSTISLKGLLEGCNGLPRELQQFIWRMVPTNCPIYCFLATAETVAVASDPEVDLAVARPIFSHQPLILEGFVGRGWLLATFISILGREYLHRIHVSETRPDDQTISIEVDIHNASHLHFTVEEVGISAIQIVNKDGTESDWLGGHEGGWRGSTLGIQFPDLLVRKDDLKVLSFSPLIENIQDSLEGGQPATTLVSRALWNIHPNLSAGDELRLAEVAPSHIPLMHHPDRCLRQYLPFYDDGRHATGMTVYIGFSGTNGVVIHGQNLEHRVGTREGLSVYMHFDHGKRVVGLHLLTQNANQCPKGPFLLVSNAETLFRHYRLVTRTKVEDHTSSENATHRGVFFGPAQFFNPPDDRVSWISLLPSRTHGDGSALRGLIVDPLELRGSSYFTTIGVHITPSDKGKDEAQGPASTSIRHIMFPDFDIPGESHGIRTIATLGNVKELAIQKIRRTQNSIQRCIGLFICYTDGSKAVLGQWDVSASSTIIYDATKGKPLTSLLFQKDPQMDEHGASHMIDIVANTSRDTCLAQKLLEEAGWDLAPIPSGFTFEWLASDGESVCWNFAPGFDHVRYCQLEELRIQPGETIPYTVQHIQIQTANITMPSTVILIGPEGSGKSTIGRIVANALSKELYSLDRHRDELYAPYGYDRALAEKIYQEQGLWAFYQHWKPFEYKAVTHILQNAGQEGNEFYGKILDFGTGHSVFEEPQELAHVESLMEPYENVFLVVPCEDVDEVVRITEERRGHELGLNRHFVEHRSNKRLAKHTIYTKDMTAEQCAEKILLIVGLRGEV</sequence>
<protein>
    <recommendedName>
        <fullName evidence="3">Shikimate kinase</fullName>
    </recommendedName>
</protein>
<evidence type="ECO:0008006" key="3">
    <source>
        <dbReference type="Google" id="ProtNLM"/>
    </source>
</evidence>
<keyword evidence="2" id="KW-1185">Reference proteome</keyword>
<evidence type="ECO:0000313" key="1">
    <source>
        <dbReference type="EMBL" id="TFB00038.1"/>
    </source>
</evidence>
<gene>
    <name evidence="1" type="ORF">CCMA1212_008177</name>
</gene>
<reference evidence="1 2" key="1">
    <citation type="submission" date="2018-01" db="EMBL/GenBank/DDBJ databases">
        <title>Genome characterization of the sugarcane-associated fungus Trichoderma ghanense CCMA-1212 and their application in lignocelulose bioconversion.</title>
        <authorList>
            <person name="Steindorff A.S."/>
            <person name="Mendes T.D."/>
            <person name="Vilela E.S.D."/>
            <person name="Rodrigues D.S."/>
            <person name="Formighieri E.F."/>
            <person name="Melo I.S."/>
            <person name="Favaro L.C.L."/>
        </authorList>
    </citation>
    <scope>NUCLEOTIDE SEQUENCE [LARGE SCALE GENOMIC DNA]</scope>
    <source>
        <strain evidence="1 2">CCMA-1212</strain>
    </source>
</reference>
<dbReference type="GeneID" id="300579771"/>
<name>A0ABY2GVQ9_9HYPO</name>
<proteinExistence type="predicted"/>
<dbReference type="Gene3D" id="3.40.50.300">
    <property type="entry name" value="P-loop containing nucleotide triphosphate hydrolases"/>
    <property type="match status" value="1"/>
</dbReference>
<dbReference type="EMBL" id="PPTA01000012">
    <property type="protein sequence ID" value="TFB00038.1"/>
    <property type="molecule type" value="Genomic_DNA"/>
</dbReference>
<dbReference type="InterPro" id="IPR027417">
    <property type="entry name" value="P-loop_NTPase"/>
</dbReference>
<organism evidence="1 2">
    <name type="scientific">Trichoderma ghanense</name>
    <dbReference type="NCBI Taxonomy" id="65468"/>
    <lineage>
        <taxon>Eukaryota</taxon>
        <taxon>Fungi</taxon>
        <taxon>Dikarya</taxon>
        <taxon>Ascomycota</taxon>
        <taxon>Pezizomycotina</taxon>
        <taxon>Sordariomycetes</taxon>
        <taxon>Hypocreomycetidae</taxon>
        <taxon>Hypocreales</taxon>
        <taxon>Hypocreaceae</taxon>
        <taxon>Trichoderma</taxon>
    </lineage>
</organism>
<evidence type="ECO:0000313" key="2">
    <source>
        <dbReference type="Proteomes" id="UP001642720"/>
    </source>
</evidence>
<accession>A0ABY2GVQ9</accession>
<dbReference type="Proteomes" id="UP001642720">
    <property type="component" value="Unassembled WGS sequence"/>
</dbReference>
<comment type="caution">
    <text evidence="1">The sequence shown here is derived from an EMBL/GenBank/DDBJ whole genome shotgun (WGS) entry which is preliminary data.</text>
</comment>
<dbReference type="SUPFAM" id="SSF52540">
    <property type="entry name" value="P-loop containing nucleoside triphosphate hydrolases"/>
    <property type="match status" value="1"/>
</dbReference>